<dbReference type="PANTHER" id="PTHR13847">
    <property type="entry name" value="SARCOSINE DEHYDROGENASE-RELATED"/>
    <property type="match status" value="1"/>
</dbReference>
<dbReference type="SUPFAM" id="SSF51905">
    <property type="entry name" value="FAD/NAD(P)-binding domain"/>
    <property type="match status" value="1"/>
</dbReference>
<dbReference type="InterPro" id="IPR006076">
    <property type="entry name" value="FAD-dep_OxRdtase"/>
</dbReference>
<protein>
    <submittedName>
        <fullName evidence="3">Sarcosine oxidase subunit beta</fullName>
        <ecNumber evidence="3">1.5.3.1</ecNumber>
    </submittedName>
</protein>
<evidence type="ECO:0000256" key="1">
    <source>
        <dbReference type="ARBA" id="ARBA00023002"/>
    </source>
</evidence>
<evidence type="ECO:0000259" key="2">
    <source>
        <dbReference type="Pfam" id="PF01266"/>
    </source>
</evidence>
<keyword evidence="1 3" id="KW-0560">Oxidoreductase</keyword>
<feature type="domain" description="FAD dependent oxidoreductase" evidence="2">
    <location>
        <begin position="12"/>
        <end position="356"/>
    </location>
</feature>
<dbReference type="Gene3D" id="3.30.9.10">
    <property type="entry name" value="D-Amino Acid Oxidase, subunit A, domain 2"/>
    <property type="match status" value="1"/>
</dbReference>
<evidence type="ECO:0000313" key="4">
    <source>
        <dbReference type="Proteomes" id="UP000541136"/>
    </source>
</evidence>
<dbReference type="EMBL" id="JACHIB010000006">
    <property type="protein sequence ID" value="MBB6083195.1"/>
    <property type="molecule type" value="Genomic_DNA"/>
</dbReference>
<dbReference type="Gene3D" id="3.50.50.60">
    <property type="entry name" value="FAD/NAD(P)-binding domain"/>
    <property type="match status" value="1"/>
</dbReference>
<dbReference type="EC" id="1.5.3.1" evidence="3"/>
<sequence length="375" mass="39590">MSSPATGAVGADALVIGGGLHGLSSALHLARRGLRVHLLERDYCGRHASGVNAGGVRTLGRAPAEIPLALASRDEIWRVAEDYLGSDCGFVPSGQLQVLETADDVAAARVRVDRLRRLGYAHEVLIGPEEVRERVPRIAEHVQGGIWVAGDGYAWPYGAVMAFHAAALRAGVGIREGAEVSRVWRQGGQWHVRAGDRVFSAPALVNAAGAWAHRIAGQVGDPAPVQVDGLMLMVTQRTAHFLDPVLGGSSRPLSLKQFANGTVVIGGGLRCGLDAARRAAEVDLMTLWPSARTVVGLFPHLAAVPIARAWGGVEAFTPDGIPVIGRGREEGVVHAFGFSAHGFELGPIVGRIVSELLCDGASRLPIEAFSVDRFR</sequence>
<evidence type="ECO:0000313" key="3">
    <source>
        <dbReference type="EMBL" id="MBB6083195.1"/>
    </source>
</evidence>
<proteinExistence type="predicted"/>
<dbReference type="GO" id="GO:0008115">
    <property type="term" value="F:sarcosine oxidase activity"/>
    <property type="evidence" value="ECO:0007669"/>
    <property type="project" value="UniProtKB-EC"/>
</dbReference>
<dbReference type="PRINTS" id="PR00420">
    <property type="entry name" value="RNGMNOXGNASE"/>
</dbReference>
<dbReference type="RefSeq" id="WP_151025090.1">
    <property type="nucleotide sequence ID" value="NZ_JACHIB010000006.1"/>
</dbReference>
<dbReference type="InterPro" id="IPR036188">
    <property type="entry name" value="FAD/NAD-bd_sf"/>
</dbReference>
<comment type="caution">
    <text evidence="3">The sequence shown here is derived from an EMBL/GenBank/DDBJ whole genome shotgun (WGS) entry which is preliminary data.</text>
</comment>
<dbReference type="Pfam" id="PF01266">
    <property type="entry name" value="DAO"/>
    <property type="match status" value="1"/>
</dbReference>
<accession>A0A7W9WNW7</accession>
<dbReference type="PANTHER" id="PTHR13847:SF287">
    <property type="entry name" value="FAD-DEPENDENT OXIDOREDUCTASE DOMAIN-CONTAINING PROTEIN 1"/>
    <property type="match status" value="1"/>
</dbReference>
<dbReference type="Proteomes" id="UP000541136">
    <property type="component" value="Unassembled WGS sequence"/>
</dbReference>
<name>A0A7W9WNW7_CASDE</name>
<reference evidence="3 4" key="1">
    <citation type="submission" date="2020-08" db="EMBL/GenBank/DDBJ databases">
        <title>Genomic Encyclopedia of Type Strains, Phase IV (KMG-IV): sequencing the most valuable type-strain genomes for metagenomic binning, comparative biology and taxonomic classification.</title>
        <authorList>
            <person name="Goeker M."/>
        </authorList>
    </citation>
    <scope>NUCLEOTIDE SEQUENCE [LARGE SCALE GENOMIC DNA]</scope>
    <source>
        <strain evidence="3 4">DSM 12141</strain>
    </source>
</reference>
<dbReference type="AlphaFoldDB" id="A0A7W9WNW7"/>
<dbReference type="GO" id="GO:0005737">
    <property type="term" value="C:cytoplasm"/>
    <property type="evidence" value="ECO:0007669"/>
    <property type="project" value="TreeGrafter"/>
</dbReference>
<gene>
    <name evidence="3" type="ORF">HNR28_001232</name>
</gene>
<organism evidence="3 4">
    <name type="scientific">Castellaniella defragrans</name>
    <name type="common">Alcaligenes defragrans</name>
    <dbReference type="NCBI Taxonomy" id="75697"/>
    <lineage>
        <taxon>Bacteria</taxon>
        <taxon>Pseudomonadati</taxon>
        <taxon>Pseudomonadota</taxon>
        <taxon>Betaproteobacteria</taxon>
        <taxon>Burkholderiales</taxon>
        <taxon>Alcaligenaceae</taxon>
        <taxon>Castellaniella</taxon>
    </lineage>
</organism>